<dbReference type="OrthoDB" id="10536322at2759"/>
<dbReference type="AlphaFoldDB" id="A0A1Y1VXF9"/>
<dbReference type="Proteomes" id="UP000193944">
    <property type="component" value="Unassembled WGS sequence"/>
</dbReference>
<reference evidence="1 2" key="1">
    <citation type="submission" date="2016-08" db="EMBL/GenBank/DDBJ databases">
        <title>A Parts List for Fungal Cellulosomes Revealed by Comparative Genomics.</title>
        <authorList>
            <consortium name="DOE Joint Genome Institute"/>
            <person name="Haitjema C.H."/>
            <person name="Gilmore S.P."/>
            <person name="Henske J.K."/>
            <person name="Solomon K.V."/>
            <person name="De Groot R."/>
            <person name="Kuo A."/>
            <person name="Mondo S.J."/>
            <person name="Salamov A.A."/>
            <person name="Labutti K."/>
            <person name="Zhao Z."/>
            <person name="Chiniquy J."/>
            <person name="Barry K."/>
            <person name="Brewer H.M."/>
            <person name="Purvine S.O."/>
            <person name="Wright A.T."/>
            <person name="Boxma B."/>
            <person name="Van Alen T."/>
            <person name="Hackstein J.H."/>
            <person name="Baker S.E."/>
            <person name="Grigoriev I.V."/>
            <person name="O'Malley M.A."/>
        </authorList>
    </citation>
    <scope>NUCLEOTIDE SEQUENCE [LARGE SCALE GENOMIC DNA]</scope>
    <source>
        <strain evidence="1 2">S4</strain>
    </source>
</reference>
<evidence type="ECO:0000313" key="1">
    <source>
        <dbReference type="EMBL" id="ORX65464.1"/>
    </source>
</evidence>
<gene>
    <name evidence="1" type="ORF">BCR32DRAFT_250649</name>
</gene>
<organism evidence="1 2">
    <name type="scientific">Anaeromyces robustus</name>
    <dbReference type="NCBI Taxonomy" id="1754192"/>
    <lineage>
        <taxon>Eukaryota</taxon>
        <taxon>Fungi</taxon>
        <taxon>Fungi incertae sedis</taxon>
        <taxon>Chytridiomycota</taxon>
        <taxon>Chytridiomycota incertae sedis</taxon>
        <taxon>Neocallimastigomycetes</taxon>
        <taxon>Neocallimastigales</taxon>
        <taxon>Neocallimastigaceae</taxon>
        <taxon>Anaeromyces</taxon>
    </lineage>
</organism>
<sequence>MDNLELNMNIQHCRKVLNENNYEISENFESLKVTEKQRNIFKLEYICPLVYILDYKDPNITENIIISYIWSKFQKSQNYQYNKNINPDDPQYIVNQWIDFNNKVHKYFWYNDIIKYL</sequence>
<accession>A0A1Y1VXF9</accession>
<reference evidence="1 2" key="2">
    <citation type="submission" date="2016-08" db="EMBL/GenBank/DDBJ databases">
        <title>Pervasive Adenine N6-methylation of Active Genes in Fungi.</title>
        <authorList>
            <consortium name="DOE Joint Genome Institute"/>
            <person name="Mondo S.J."/>
            <person name="Dannebaum R.O."/>
            <person name="Kuo R.C."/>
            <person name="Labutti K."/>
            <person name="Haridas S."/>
            <person name="Kuo A."/>
            <person name="Salamov A."/>
            <person name="Ahrendt S.R."/>
            <person name="Lipzen A."/>
            <person name="Sullivan W."/>
            <person name="Andreopoulos W.B."/>
            <person name="Clum A."/>
            <person name="Lindquist E."/>
            <person name="Daum C."/>
            <person name="Ramamoorthy G.K."/>
            <person name="Gryganskyi A."/>
            <person name="Culley D."/>
            <person name="Magnuson J.K."/>
            <person name="James T.Y."/>
            <person name="O'Malley M.A."/>
            <person name="Stajich J.E."/>
            <person name="Spatafora J.W."/>
            <person name="Visel A."/>
            <person name="Grigoriev I.V."/>
        </authorList>
    </citation>
    <scope>NUCLEOTIDE SEQUENCE [LARGE SCALE GENOMIC DNA]</scope>
    <source>
        <strain evidence="1 2">S4</strain>
    </source>
</reference>
<protein>
    <submittedName>
        <fullName evidence="1">Uncharacterized protein</fullName>
    </submittedName>
</protein>
<dbReference type="EMBL" id="MCFG01000461">
    <property type="protein sequence ID" value="ORX65464.1"/>
    <property type="molecule type" value="Genomic_DNA"/>
</dbReference>
<comment type="caution">
    <text evidence="1">The sequence shown here is derived from an EMBL/GenBank/DDBJ whole genome shotgun (WGS) entry which is preliminary data.</text>
</comment>
<name>A0A1Y1VXF9_9FUNG</name>
<proteinExistence type="predicted"/>
<keyword evidence="2" id="KW-1185">Reference proteome</keyword>
<evidence type="ECO:0000313" key="2">
    <source>
        <dbReference type="Proteomes" id="UP000193944"/>
    </source>
</evidence>